<dbReference type="EMBL" id="QGKX02001521">
    <property type="protein sequence ID" value="KAF3514449.1"/>
    <property type="molecule type" value="Genomic_DNA"/>
</dbReference>
<keyword evidence="5 8" id="KW-0862">Zinc</keyword>
<dbReference type="PROSITE" id="PS00704">
    <property type="entry name" value="PROK_CO2_ANHYDRASE_1"/>
    <property type="match status" value="1"/>
</dbReference>
<dbReference type="Proteomes" id="UP000712600">
    <property type="component" value="Unassembled WGS sequence"/>
</dbReference>
<dbReference type="GO" id="GO:0008270">
    <property type="term" value="F:zinc ion binding"/>
    <property type="evidence" value="ECO:0007669"/>
    <property type="project" value="UniProtKB-UniRule"/>
</dbReference>
<dbReference type="AlphaFoldDB" id="A0A8S9PG88"/>
<feature type="binding site" evidence="8">
    <location>
        <position position="224"/>
    </location>
    <ligand>
        <name>Zn(2+)</name>
        <dbReference type="ChEBI" id="CHEBI:29105"/>
    </ligand>
</feature>
<dbReference type="EC" id="4.2.1.1" evidence="3 9"/>
<dbReference type="InterPro" id="IPR015892">
    <property type="entry name" value="Carbonic_anhydrase_CS"/>
</dbReference>
<dbReference type="SMART" id="SM00947">
    <property type="entry name" value="Pro_CA"/>
    <property type="match status" value="1"/>
</dbReference>
<dbReference type="PANTHER" id="PTHR11002:SF12">
    <property type="entry name" value="CARBONIC ANHYDRASE"/>
    <property type="match status" value="1"/>
</dbReference>
<feature type="binding site" evidence="8">
    <location>
        <position position="221"/>
    </location>
    <ligand>
        <name>Zn(2+)</name>
        <dbReference type="ChEBI" id="CHEBI:29105"/>
    </ligand>
</feature>
<feature type="binding site" evidence="8">
    <location>
        <position position="162"/>
    </location>
    <ligand>
        <name>Zn(2+)</name>
        <dbReference type="ChEBI" id="CHEBI:29105"/>
    </ligand>
</feature>
<evidence type="ECO:0000256" key="1">
    <source>
        <dbReference type="ARBA" id="ARBA00002904"/>
    </source>
</evidence>
<proteinExistence type="inferred from homology"/>
<keyword evidence="6 9" id="KW-0456">Lyase</keyword>
<evidence type="ECO:0000256" key="3">
    <source>
        <dbReference type="ARBA" id="ARBA00012925"/>
    </source>
</evidence>
<organism evidence="10 11">
    <name type="scientific">Brassica cretica</name>
    <name type="common">Mustard</name>
    <dbReference type="NCBI Taxonomy" id="69181"/>
    <lineage>
        <taxon>Eukaryota</taxon>
        <taxon>Viridiplantae</taxon>
        <taxon>Streptophyta</taxon>
        <taxon>Embryophyta</taxon>
        <taxon>Tracheophyta</taxon>
        <taxon>Spermatophyta</taxon>
        <taxon>Magnoliopsida</taxon>
        <taxon>eudicotyledons</taxon>
        <taxon>Gunneridae</taxon>
        <taxon>Pentapetalae</taxon>
        <taxon>rosids</taxon>
        <taxon>malvids</taxon>
        <taxon>Brassicales</taxon>
        <taxon>Brassicaceae</taxon>
        <taxon>Brassiceae</taxon>
        <taxon>Brassica</taxon>
    </lineage>
</organism>
<evidence type="ECO:0000313" key="10">
    <source>
        <dbReference type="EMBL" id="KAF3514449.1"/>
    </source>
</evidence>
<protein>
    <recommendedName>
        <fullName evidence="3 9">Carbonic anhydrase</fullName>
        <ecNumber evidence="3 9">4.2.1.1</ecNumber>
    </recommendedName>
    <alternativeName>
        <fullName evidence="9">Carbonate dehydratase</fullName>
    </alternativeName>
</protein>
<name>A0A8S9PG88_BRACR</name>
<dbReference type="Pfam" id="PF00484">
    <property type="entry name" value="Pro_CA"/>
    <property type="match status" value="1"/>
</dbReference>
<comment type="catalytic activity">
    <reaction evidence="7 9">
        <text>hydrogencarbonate + H(+) = CO2 + H2O</text>
        <dbReference type="Rhea" id="RHEA:10748"/>
        <dbReference type="ChEBI" id="CHEBI:15377"/>
        <dbReference type="ChEBI" id="CHEBI:15378"/>
        <dbReference type="ChEBI" id="CHEBI:16526"/>
        <dbReference type="ChEBI" id="CHEBI:17544"/>
        <dbReference type="EC" id="4.2.1.1"/>
    </reaction>
</comment>
<evidence type="ECO:0000256" key="2">
    <source>
        <dbReference type="ARBA" id="ARBA00006217"/>
    </source>
</evidence>
<reference evidence="10" key="1">
    <citation type="submission" date="2019-12" db="EMBL/GenBank/DDBJ databases">
        <title>Genome sequencing and annotation of Brassica cretica.</title>
        <authorList>
            <person name="Studholme D.J."/>
            <person name="Sarris P."/>
        </authorList>
    </citation>
    <scope>NUCLEOTIDE SEQUENCE</scope>
    <source>
        <strain evidence="10">PFS-109/04</strain>
        <tissue evidence="10">Leaf</tissue>
    </source>
</reference>
<sequence length="345" mass="38619">CWSTVKYMEISVFVGEDEIYMLLDPTAISPLYTSTGFTQLHFSTMAIVSSIMSTSVDLSSSGVCVFPNTSKIFGNSANQLPTYLRLSTSSRYFLPTSAEISELIRHAKLRLAASISKVPLKLTREEKHQDHVVHQRKGTTDNLERFQSLAKSQSPKFMVIACADSRVCPSEILGFQPGEAFTVRNVANIVPTYESGPSETKAALEFAVNSLQVENILVVGHSRCGGIRALMTMDDNETEEDIDSRSFIKNWVVIGKPAKSISKSAASELSFDQQCQHCEKESVNCSLRNLLSYPWIEERVKKGILTIHGGYYDFTECTFEKWTVDYKERSCGERKLAVKDRSIWS</sequence>
<dbReference type="GO" id="GO:0004089">
    <property type="term" value="F:carbonate dehydratase activity"/>
    <property type="evidence" value="ECO:0007669"/>
    <property type="project" value="UniProtKB-UniRule"/>
</dbReference>
<keyword evidence="8" id="KW-0479">Metal-binding</keyword>
<evidence type="ECO:0000256" key="7">
    <source>
        <dbReference type="ARBA" id="ARBA00048348"/>
    </source>
</evidence>
<evidence type="ECO:0000256" key="6">
    <source>
        <dbReference type="ARBA" id="ARBA00023239"/>
    </source>
</evidence>
<evidence type="ECO:0000313" key="11">
    <source>
        <dbReference type="Proteomes" id="UP000712600"/>
    </source>
</evidence>
<keyword evidence="4" id="KW-0702">S-nitrosylation</keyword>
<gene>
    <name evidence="10" type="ORF">F2Q69_00004886</name>
</gene>
<evidence type="ECO:0000256" key="9">
    <source>
        <dbReference type="RuleBase" id="RU003956"/>
    </source>
</evidence>
<feature type="non-terminal residue" evidence="10">
    <location>
        <position position="1"/>
    </location>
</feature>
<evidence type="ECO:0000256" key="4">
    <source>
        <dbReference type="ARBA" id="ARBA00022799"/>
    </source>
</evidence>
<dbReference type="PROSITE" id="PS00705">
    <property type="entry name" value="PROK_CO2_ANHYDRASE_2"/>
    <property type="match status" value="1"/>
</dbReference>
<dbReference type="InterPro" id="IPR036874">
    <property type="entry name" value="Carbonic_anhydrase_sf"/>
</dbReference>
<comment type="similarity">
    <text evidence="2 9">Belongs to the beta-class carbonic anhydrase family.</text>
</comment>
<dbReference type="PANTHER" id="PTHR11002">
    <property type="entry name" value="CARBONIC ANHYDRASE"/>
    <property type="match status" value="1"/>
</dbReference>
<dbReference type="InterPro" id="IPR045066">
    <property type="entry name" value="Beta_CA_cladeB"/>
</dbReference>
<dbReference type="Gene3D" id="3.40.1050.10">
    <property type="entry name" value="Carbonic anhydrase"/>
    <property type="match status" value="1"/>
</dbReference>
<evidence type="ECO:0000256" key="8">
    <source>
        <dbReference type="PIRSR" id="PIRSR601765-1"/>
    </source>
</evidence>
<dbReference type="SUPFAM" id="SSF53056">
    <property type="entry name" value="beta-carbonic anhydrase, cab"/>
    <property type="match status" value="1"/>
</dbReference>
<evidence type="ECO:0000256" key="5">
    <source>
        <dbReference type="ARBA" id="ARBA00022833"/>
    </source>
</evidence>
<dbReference type="InterPro" id="IPR001765">
    <property type="entry name" value="Carbonic_anhydrase"/>
</dbReference>
<dbReference type="FunFam" id="3.40.1050.10:FF:000003">
    <property type="entry name" value="Carbonic anhydrase"/>
    <property type="match status" value="1"/>
</dbReference>
<comment type="function">
    <text evidence="1 9">Reversible hydration of carbon dioxide.</text>
</comment>
<dbReference type="GO" id="GO:0015976">
    <property type="term" value="P:carbon utilization"/>
    <property type="evidence" value="ECO:0007669"/>
    <property type="project" value="InterPro"/>
</dbReference>
<accession>A0A8S9PG88</accession>
<feature type="binding site" evidence="8">
    <location>
        <position position="164"/>
    </location>
    <ligand>
        <name>Zn(2+)</name>
        <dbReference type="ChEBI" id="CHEBI:29105"/>
    </ligand>
</feature>
<dbReference type="CDD" id="cd00884">
    <property type="entry name" value="beta_CA_cladeB"/>
    <property type="match status" value="1"/>
</dbReference>
<comment type="cofactor">
    <cofactor evidence="8">
        <name>Zn(2+)</name>
        <dbReference type="ChEBI" id="CHEBI:29105"/>
    </cofactor>
    <text evidence="8">Binds 1 zinc ion per subunit.</text>
</comment>
<comment type="caution">
    <text evidence="10">The sequence shown here is derived from an EMBL/GenBank/DDBJ whole genome shotgun (WGS) entry which is preliminary data.</text>
</comment>